<dbReference type="PROSITE" id="PS50931">
    <property type="entry name" value="HTH_LYSR"/>
    <property type="match status" value="1"/>
</dbReference>
<reference evidence="6" key="1">
    <citation type="submission" date="2015-02" db="EMBL/GenBank/DDBJ databases">
        <title>Genome Assembly of Bacillaceae bacterium MTCC 8252.</title>
        <authorList>
            <person name="Verma A."/>
            <person name="Khatri I."/>
            <person name="Mual P."/>
            <person name="Subramanian S."/>
            <person name="Krishnamurthi S."/>
        </authorList>
    </citation>
    <scope>NUCLEOTIDE SEQUENCE [LARGE SCALE GENOMIC DNA]</scope>
    <source>
        <strain evidence="6">MTCC 8252</strain>
    </source>
</reference>
<evidence type="ECO:0000259" key="5">
    <source>
        <dbReference type="PROSITE" id="PS50931"/>
    </source>
</evidence>
<sequence length="297" mass="33547">MDIRQLRYFTAIAEEKQITRAAKRLHIAQPPLSQQLKSLEDELGILLFERKARSLELTEAGEVLYQKAKHLLEKVEEAVLEVKEVGDGLKGVLSIGSVKTCFSYIPERLLYFRENYPLVTFRLKEGDSSLLADYVRSREVELAIVRLPLDMEDFSCLPLPTDQFVAVLPESWSVPSALQTKQLSDMPLMLLHRTNGVGLYELVVNKLKEHQLEPNIICDCPDAAMLLSLVRSGLGVALLPKSTLPSFSMQGLKMVPLEDCLIESESAVIWLKDRYLSKKAQRFIETFQSIELAADGR</sequence>
<evidence type="ECO:0000256" key="1">
    <source>
        <dbReference type="ARBA" id="ARBA00009437"/>
    </source>
</evidence>
<dbReference type="SUPFAM" id="SSF53850">
    <property type="entry name" value="Periplasmic binding protein-like II"/>
    <property type="match status" value="1"/>
</dbReference>
<dbReference type="GO" id="GO:0003677">
    <property type="term" value="F:DNA binding"/>
    <property type="evidence" value="ECO:0007669"/>
    <property type="project" value="UniProtKB-KW"/>
</dbReference>
<comment type="similarity">
    <text evidence="1">Belongs to the LysR transcriptional regulatory family.</text>
</comment>
<keyword evidence="2" id="KW-0805">Transcription regulation</keyword>
<accession>A0A0F5I8G5</accession>
<keyword evidence="3" id="KW-0238">DNA-binding</keyword>
<evidence type="ECO:0000313" key="6">
    <source>
        <dbReference type="EMBL" id="KKB41728.1"/>
    </source>
</evidence>
<proteinExistence type="inferred from homology"/>
<dbReference type="PRINTS" id="PR00039">
    <property type="entry name" value="HTHLYSR"/>
</dbReference>
<dbReference type="CDD" id="cd05466">
    <property type="entry name" value="PBP2_LTTR_substrate"/>
    <property type="match status" value="1"/>
</dbReference>
<name>A0A0F5HLH6_BACTR</name>
<dbReference type="InterPro" id="IPR036390">
    <property type="entry name" value="WH_DNA-bd_sf"/>
</dbReference>
<dbReference type="SUPFAM" id="SSF46785">
    <property type="entry name" value="Winged helix' DNA-binding domain"/>
    <property type="match status" value="1"/>
</dbReference>
<protein>
    <submittedName>
        <fullName evidence="6">Transcriptional regulator</fullName>
    </submittedName>
</protein>
<feature type="domain" description="HTH lysR-type" evidence="5">
    <location>
        <begin position="1"/>
        <end position="58"/>
    </location>
</feature>
<accession>A0A0F5HLH6</accession>
<dbReference type="InterPro" id="IPR005119">
    <property type="entry name" value="LysR_subst-bd"/>
</dbReference>
<comment type="caution">
    <text evidence="6">The sequence shown here is derived from an EMBL/GenBank/DDBJ whole genome shotgun (WGS) entry which is preliminary data.</text>
</comment>
<gene>
    <name evidence="6" type="ORF">QY95_00535</name>
</gene>
<dbReference type="InterPro" id="IPR036388">
    <property type="entry name" value="WH-like_DNA-bd_sf"/>
</dbReference>
<dbReference type="PANTHER" id="PTHR30346:SF28">
    <property type="entry name" value="HTH-TYPE TRANSCRIPTIONAL REGULATOR CYNR"/>
    <property type="match status" value="1"/>
</dbReference>
<dbReference type="Pfam" id="PF03466">
    <property type="entry name" value="LysR_substrate"/>
    <property type="match status" value="1"/>
</dbReference>
<keyword evidence="7" id="KW-1185">Reference proteome</keyword>
<dbReference type="Gene3D" id="3.40.190.290">
    <property type="match status" value="1"/>
</dbReference>
<keyword evidence="4" id="KW-0804">Transcription</keyword>
<dbReference type="EMBL" id="JWIR02000019">
    <property type="protein sequence ID" value="KKB41728.1"/>
    <property type="molecule type" value="Genomic_DNA"/>
</dbReference>
<dbReference type="GO" id="GO:0032993">
    <property type="term" value="C:protein-DNA complex"/>
    <property type="evidence" value="ECO:0007669"/>
    <property type="project" value="TreeGrafter"/>
</dbReference>
<dbReference type="AlphaFoldDB" id="A0A0F5HLH6"/>
<dbReference type="STRING" id="1221996.QY95_00535"/>
<dbReference type="Gene3D" id="1.10.10.10">
    <property type="entry name" value="Winged helix-like DNA-binding domain superfamily/Winged helix DNA-binding domain"/>
    <property type="match status" value="1"/>
</dbReference>
<evidence type="ECO:0000256" key="2">
    <source>
        <dbReference type="ARBA" id="ARBA00023015"/>
    </source>
</evidence>
<dbReference type="PANTHER" id="PTHR30346">
    <property type="entry name" value="TRANSCRIPTIONAL DUAL REGULATOR HCAR-RELATED"/>
    <property type="match status" value="1"/>
</dbReference>
<dbReference type="RefSeq" id="WP_039232862.1">
    <property type="nucleotide sequence ID" value="NZ_JWIQ02000006.1"/>
</dbReference>
<dbReference type="FunFam" id="1.10.10.10:FF:000001">
    <property type="entry name" value="LysR family transcriptional regulator"/>
    <property type="match status" value="1"/>
</dbReference>
<dbReference type="Proteomes" id="UP000031563">
    <property type="component" value="Unassembled WGS sequence"/>
</dbReference>
<dbReference type="Pfam" id="PF00126">
    <property type="entry name" value="HTH_1"/>
    <property type="match status" value="1"/>
</dbReference>
<evidence type="ECO:0000256" key="4">
    <source>
        <dbReference type="ARBA" id="ARBA00023163"/>
    </source>
</evidence>
<dbReference type="GO" id="GO:0003700">
    <property type="term" value="F:DNA-binding transcription factor activity"/>
    <property type="evidence" value="ECO:0007669"/>
    <property type="project" value="InterPro"/>
</dbReference>
<evidence type="ECO:0000313" key="7">
    <source>
        <dbReference type="Proteomes" id="UP000031563"/>
    </source>
</evidence>
<dbReference type="InterPro" id="IPR000847">
    <property type="entry name" value="LysR_HTH_N"/>
</dbReference>
<dbReference type="OrthoDB" id="9803735at2"/>
<organism evidence="6 7">
    <name type="scientific">Bacillus thermotolerans</name>
    <name type="common">Quasibacillus thermotolerans</name>
    <dbReference type="NCBI Taxonomy" id="1221996"/>
    <lineage>
        <taxon>Bacteria</taxon>
        <taxon>Bacillati</taxon>
        <taxon>Bacillota</taxon>
        <taxon>Bacilli</taxon>
        <taxon>Bacillales</taxon>
        <taxon>Bacillaceae</taxon>
        <taxon>Bacillus</taxon>
    </lineage>
</organism>
<evidence type="ECO:0000256" key="3">
    <source>
        <dbReference type="ARBA" id="ARBA00023125"/>
    </source>
</evidence>